<reference evidence="1 2" key="1">
    <citation type="submission" date="2015-09" db="EMBL/GenBank/DDBJ databases">
        <title>Draft genome sequence of Kouleothrix aurantiaca JCM 19913.</title>
        <authorList>
            <person name="Hemp J."/>
        </authorList>
    </citation>
    <scope>NUCLEOTIDE SEQUENCE [LARGE SCALE GENOMIC DNA]</scope>
    <source>
        <strain evidence="1 2">COM-B</strain>
    </source>
</reference>
<protein>
    <submittedName>
        <fullName evidence="1">Uncharacterized protein</fullName>
    </submittedName>
</protein>
<keyword evidence="2" id="KW-1185">Reference proteome</keyword>
<gene>
    <name evidence="1" type="ORF">SE17_35055</name>
</gene>
<evidence type="ECO:0000313" key="1">
    <source>
        <dbReference type="EMBL" id="KPV49003.1"/>
    </source>
</evidence>
<comment type="caution">
    <text evidence="1">The sequence shown here is derived from an EMBL/GenBank/DDBJ whole genome shotgun (WGS) entry which is preliminary data.</text>
</comment>
<dbReference type="EMBL" id="LJCR01002257">
    <property type="protein sequence ID" value="KPV49003.1"/>
    <property type="molecule type" value="Genomic_DNA"/>
</dbReference>
<organism evidence="1 2">
    <name type="scientific">Kouleothrix aurantiaca</name>
    <dbReference type="NCBI Taxonomy" id="186479"/>
    <lineage>
        <taxon>Bacteria</taxon>
        <taxon>Bacillati</taxon>
        <taxon>Chloroflexota</taxon>
        <taxon>Chloroflexia</taxon>
        <taxon>Chloroflexales</taxon>
        <taxon>Roseiflexineae</taxon>
        <taxon>Roseiflexaceae</taxon>
        <taxon>Kouleothrix</taxon>
    </lineage>
</organism>
<accession>A0A0P9CTN6</accession>
<dbReference type="AlphaFoldDB" id="A0A0P9CTN6"/>
<name>A0A0P9CTN6_9CHLR</name>
<sequence>MPQANEPAPELVVERIQVGVRLEKRMVKVLKGLAEYLDLSLADLLEGVVMHAFANRPPFSDTTLQRIEQLKDVYGMAYGVEMSHRLTEADAPNE</sequence>
<proteinExistence type="predicted"/>
<dbReference type="PATRIC" id="fig|186479.3.peg.4392"/>
<evidence type="ECO:0000313" key="2">
    <source>
        <dbReference type="Proteomes" id="UP000050509"/>
    </source>
</evidence>
<dbReference type="Proteomes" id="UP000050509">
    <property type="component" value="Unassembled WGS sequence"/>
</dbReference>